<keyword evidence="2" id="KW-0479">Metal-binding</keyword>
<dbReference type="InterPro" id="IPR050863">
    <property type="entry name" value="CenT-Element_Derived"/>
</dbReference>
<evidence type="ECO:0000256" key="2">
    <source>
        <dbReference type="ARBA" id="ARBA00022723"/>
    </source>
</evidence>
<dbReference type="Proteomes" id="UP001152888">
    <property type="component" value="Unassembled WGS sequence"/>
</dbReference>
<name>A0A9P0NXD2_ACAOB</name>
<dbReference type="OrthoDB" id="6780977at2759"/>
<dbReference type="Gene3D" id="3.30.40.10">
    <property type="entry name" value="Zinc/RING finger domain, C3HC4 (zinc finger)"/>
    <property type="match status" value="1"/>
</dbReference>
<proteinExistence type="predicted"/>
<keyword evidence="9" id="KW-0812">Transmembrane</keyword>
<accession>A0A9P0NXD2</accession>
<dbReference type="Gene3D" id="1.10.10.60">
    <property type="entry name" value="Homeodomain-like"/>
    <property type="match status" value="1"/>
</dbReference>
<evidence type="ECO:0000256" key="4">
    <source>
        <dbReference type="ARBA" id="ARBA00022833"/>
    </source>
</evidence>
<dbReference type="InterPro" id="IPR006600">
    <property type="entry name" value="HTH_CenpB_DNA-bd_dom"/>
</dbReference>
<evidence type="ECO:0000256" key="5">
    <source>
        <dbReference type="ARBA" id="ARBA00023125"/>
    </source>
</evidence>
<organism evidence="12 13">
    <name type="scientific">Acanthoscelides obtectus</name>
    <name type="common">Bean weevil</name>
    <name type="synonym">Bruchus obtectus</name>
    <dbReference type="NCBI Taxonomy" id="200917"/>
    <lineage>
        <taxon>Eukaryota</taxon>
        <taxon>Metazoa</taxon>
        <taxon>Ecdysozoa</taxon>
        <taxon>Arthropoda</taxon>
        <taxon>Hexapoda</taxon>
        <taxon>Insecta</taxon>
        <taxon>Pterygota</taxon>
        <taxon>Neoptera</taxon>
        <taxon>Endopterygota</taxon>
        <taxon>Coleoptera</taxon>
        <taxon>Polyphaga</taxon>
        <taxon>Cucujiformia</taxon>
        <taxon>Chrysomeloidea</taxon>
        <taxon>Chrysomelidae</taxon>
        <taxon>Bruchinae</taxon>
        <taxon>Bruchini</taxon>
        <taxon>Acanthoscelides</taxon>
    </lineage>
</organism>
<keyword evidence="13" id="KW-1185">Reference proteome</keyword>
<evidence type="ECO:0000256" key="6">
    <source>
        <dbReference type="ARBA" id="ARBA00023242"/>
    </source>
</evidence>
<feature type="transmembrane region" description="Helical" evidence="9">
    <location>
        <begin position="262"/>
        <end position="284"/>
    </location>
</feature>
<keyword evidence="9" id="KW-0472">Membrane</keyword>
<dbReference type="InterPro" id="IPR013083">
    <property type="entry name" value="Znf_RING/FYVE/PHD"/>
</dbReference>
<evidence type="ECO:0000259" key="11">
    <source>
        <dbReference type="PROSITE" id="PS51253"/>
    </source>
</evidence>
<keyword evidence="4" id="KW-0862">Zinc</keyword>
<dbReference type="SMART" id="SM00249">
    <property type="entry name" value="PHD"/>
    <property type="match status" value="1"/>
</dbReference>
<evidence type="ECO:0000313" key="12">
    <source>
        <dbReference type="EMBL" id="CAH1956591.1"/>
    </source>
</evidence>
<keyword evidence="5 7" id="KW-0238">DNA-binding</keyword>
<dbReference type="PROSITE" id="PS51253">
    <property type="entry name" value="HTH_CENPB"/>
    <property type="match status" value="1"/>
</dbReference>
<dbReference type="InterPro" id="IPR007889">
    <property type="entry name" value="HTH_Psq"/>
</dbReference>
<dbReference type="GO" id="GO:0003677">
    <property type="term" value="F:DNA binding"/>
    <property type="evidence" value="ECO:0007669"/>
    <property type="project" value="UniProtKB-UniRule"/>
</dbReference>
<evidence type="ECO:0000256" key="1">
    <source>
        <dbReference type="ARBA" id="ARBA00004123"/>
    </source>
</evidence>
<feature type="domain" description="HTH psq-type" evidence="10">
    <location>
        <begin position="59"/>
        <end position="103"/>
    </location>
</feature>
<sequence>MFTGIEKNWKCNRRLDLIEQQRSKVRPRNLQDVQNKNGISSDLVNDMPTRYTRTTQQQTWDSEAMEKAIRAVRNGEMGFLKASTVFGVPRSTLKRRVQGKNKHAVENVKILGSRRPIFSPVQEAQLVQHILELENRFYGLTLRDVRKLAFQLAERNNIKHNFNKDTQMAGKAWASDFRKRHPELTLRSPEATSLARAQGFNKVSVTKYFDLLEEVRSKTNYPPHRIFNVDESGFTTVQSKSSKVLAKKGKKQVGTITSAERGVLSTVVICMAAGGNFIPPFIIFPRRRMKVELQDGAPPGTGFACHSSGWMQLDIFTAWFKHFLKFAKPTEDDPALLILDGHNSHTKNLDFIDMARRNHTTVLCLPPHCSHRLQPLDVSFMGPLNKYYIRAVEKYLRNNPGRALTVFQFSKLFGEAYSEAAQQSIAINGFRKCGVEPMDRHELQQNEANNENETPERVESPSILQVTPPTLDQEENINVTLPVTSPILNPYIDLQPSTSFAVAPEDLFPIPKALAKIRKINRNEEKTQQQQKKELKRVTKAIFEPTKTGKKLKAETNVKKRGKNTNNAKIKKRDDTDDEADDDPECFYCGEVWSKSKHEDGWIQCSSCKRWAHEACSGCDDADDVFHCEFCSRPLYPIMNLYGPIYPTRIGRLVDNCTYKEIALNVKDLLRKSTEKIVFHWRKASEGYKSG</sequence>
<keyword evidence="9" id="KW-1133">Transmembrane helix</keyword>
<dbReference type="SUPFAM" id="SSF57903">
    <property type="entry name" value="FYVE/PHD zinc finger"/>
    <property type="match status" value="1"/>
</dbReference>
<comment type="subcellular location">
    <subcellularLocation>
        <location evidence="1 7">Nucleus</location>
    </subcellularLocation>
</comment>
<evidence type="ECO:0008006" key="14">
    <source>
        <dbReference type="Google" id="ProtNLM"/>
    </source>
</evidence>
<dbReference type="InterPro" id="IPR009057">
    <property type="entry name" value="Homeodomain-like_sf"/>
</dbReference>
<dbReference type="Pfam" id="PF03184">
    <property type="entry name" value="DDE_1"/>
    <property type="match status" value="1"/>
</dbReference>
<keyword evidence="6 7" id="KW-0539">Nucleus</keyword>
<dbReference type="SUPFAM" id="SSF46689">
    <property type="entry name" value="Homeodomain-like"/>
    <property type="match status" value="1"/>
</dbReference>
<feature type="domain" description="HTH CENPB-type" evidence="11">
    <location>
        <begin position="110"/>
        <end position="187"/>
    </location>
</feature>
<protein>
    <recommendedName>
        <fullName evidence="14">HTH CENPB-type domain-containing protein</fullName>
    </recommendedName>
</protein>
<evidence type="ECO:0000256" key="8">
    <source>
        <dbReference type="SAM" id="MobiDB-lite"/>
    </source>
</evidence>
<evidence type="ECO:0000313" key="13">
    <source>
        <dbReference type="Proteomes" id="UP001152888"/>
    </source>
</evidence>
<dbReference type="PANTHER" id="PTHR19303:SF74">
    <property type="entry name" value="POGO TRANSPOSABLE ELEMENT WITH KRAB DOMAIN"/>
    <property type="match status" value="1"/>
</dbReference>
<dbReference type="AlphaFoldDB" id="A0A9P0NXD2"/>
<evidence type="ECO:0000256" key="9">
    <source>
        <dbReference type="SAM" id="Phobius"/>
    </source>
</evidence>
<dbReference type="PANTHER" id="PTHR19303">
    <property type="entry name" value="TRANSPOSON"/>
    <property type="match status" value="1"/>
</dbReference>
<evidence type="ECO:0000259" key="10">
    <source>
        <dbReference type="PROSITE" id="PS50960"/>
    </source>
</evidence>
<evidence type="ECO:0000256" key="3">
    <source>
        <dbReference type="ARBA" id="ARBA00022771"/>
    </source>
</evidence>
<reference evidence="12" key="1">
    <citation type="submission" date="2022-03" db="EMBL/GenBank/DDBJ databases">
        <authorList>
            <person name="Sayadi A."/>
        </authorList>
    </citation>
    <scope>NUCLEOTIDE SEQUENCE</scope>
</reference>
<dbReference type="PROSITE" id="PS50960">
    <property type="entry name" value="HTH_PSQ"/>
    <property type="match status" value="1"/>
</dbReference>
<keyword evidence="3" id="KW-0863">Zinc-finger</keyword>
<dbReference type="GO" id="GO:0008270">
    <property type="term" value="F:zinc ion binding"/>
    <property type="evidence" value="ECO:0007669"/>
    <property type="project" value="UniProtKB-KW"/>
</dbReference>
<feature type="region of interest" description="Disordered" evidence="8">
    <location>
        <begin position="555"/>
        <end position="581"/>
    </location>
</feature>
<gene>
    <name evidence="12" type="ORF">ACAOBT_LOCUS1648</name>
</gene>
<dbReference type="CDD" id="cd15517">
    <property type="entry name" value="PHD_TCF19_like"/>
    <property type="match status" value="1"/>
</dbReference>
<dbReference type="EMBL" id="CAKOFQ010006666">
    <property type="protein sequence ID" value="CAH1956591.1"/>
    <property type="molecule type" value="Genomic_DNA"/>
</dbReference>
<comment type="caution">
    <text evidence="12">The sequence shown here is derived from an EMBL/GenBank/DDBJ whole genome shotgun (WGS) entry which is preliminary data.</text>
</comment>
<feature type="DNA-binding region" description="H-T-H motif" evidence="7">
    <location>
        <begin position="79"/>
        <end position="99"/>
    </location>
</feature>
<dbReference type="GO" id="GO:0005634">
    <property type="term" value="C:nucleus"/>
    <property type="evidence" value="ECO:0007669"/>
    <property type="project" value="UniProtKB-SubCell"/>
</dbReference>
<dbReference type="Pfam" id="PF05225">
    <property type="entry name" value="HTH_psq"/>
    <property type="match status" value="1"/>
</dbReference>
<dbReference type="Pfam" id="PF03221">
    <property type="entry name" value="HTH_Tnp_Tc5"/>
    <property type="match status" value="1"/>
</dbReference>
<dbReference type="InterPro" id="IPR011011">
    <property type="entry name" value="Znf_FYVE_PHD"/>
</dbReference>
<dbReference type="InterPro" id="IPR001965">
    <property type="entry name" value="Znf_PHD"/>
</dbReference>
<evidence type="ECO:0000256" key="7">
    <source>
        <dbReference type="PROSITE-ProRule" id="PRU00320"/>
    </source>
</evidence>
<dbReference type="InterPro" id="IPR004875">
    <property type="entry name" value="DDE_SF_endonuclease_dom"/>
</dbReference>